<comment type="caution">
    <text evidence="2">The sequence shown here is derived from an EMBL/GenBank/DDBJ whole genome shotgun (WGS) entry which is preliminary data.</text>
</comment>
<evidence type="ECO:0000256" key="1">
    <source>
        <dbReference type="SAM" id="MobiDB-lite"/>
    </source>
</evidence>
<reference evidence="2" key="1">
    <citation type="journal article" date="2014" name="Front. Microbiol.">
        <title>High frequency of phylogenetically diverse reductive dehalogenase-homologous genes in deep subseafloor sedimentary metagenomes.</title>
        <authorList>
            <person name="Kawai M."/>
            <person name="Futagami T."/>
            <person name="Toyoda A."/>
            <person name="Takaki Y."/>
            <person name="Nishi S."/>
            <person name="Hori S."/>
            <person name="Arai W."/>
            <person name="Tsubouchi T."/>
            <person name="Morono Y."/>
            <person name="Uchiyama I."/>
            <person name="Ito T."/>
            <person name="Fujiyama A."/>
            <person name="Inagaki F."/>
            <person name="Takami H."/>
        </authorList>
    </citation>
    <scope>NUCLEOTIDE SEQUENCE</scope>
    <source>
        <strain evidence="2">Expedition CK06-06</strain>
    </source>
</reference>
<feature type="compositionally biased region" description="Polar residues" evidence="1">
    <location>
        <begin position="38"/>
        <end position="48"/>
    </location>
</feature>
<protein>
    <submittedName>
        <fullName evidence="2">Uncharacterized protein</fullName>
    </submittedName>
</protein>
<feature type="compositionally biased region" description="Basic and acidic residues" evidence="1">
    <location>
        <begin position="1"/>
        <end position="20"/>
    </location>
</feature>
<evidence type="ECO:0000313" key="2">
    <source>
        <dbReference type="EMBL" id="GAF87054.1"/>
    </source>
</evidence>
<gene>
    <name evidence="2" type="ORF">S01H1_23691</name>
</gene>
<dbReference type="AlphaFoldDB" id="X0T1E2"/>
<feature type="non-terminal residue" evidence="2">
    <location>
        <position position="1"/>
    </location>
</feature>
<accession>X0T1E2</accession>
<proteinExistence type="predicted"/>
<name>X0T1E2_9ZZZZ</name>
<sequence length="90" mass="10314">DASHISFCDREQLSRRDGASCERFVVEPPEWETEMNPRKQNGAQQQDQGIVRDDMGQEQPKDKERARNVSRQASKDDPPGHKPAGERRDP</sequence>
<dbReference type="EMBL" id="BARS01013773">
    <property type="protein sequence ID" value="GAF87054.1"/>
    <property type="molecule type" value="Genomic_DNA"/>
</dbReference>
<organism evidence="2">
    <name type="scientific">marine sediment metagenome</name>
    <dbReference type="NCBI Taxonomy" id="412755"/>
    <lineage>
        <taxon>unclassified sequences</taxon>
        <taxon>metagenomes</taxon>
        <taxon>ecological metagenomes</taxon>
    </lineage>
</organism>
<feature type="region of interest" description="Disordered" evidence="1">
    <location>
        <begin position="1"/>
        <end position="90"/>
    </location>
</feature>
<feature type="compositionally biased region" description="Basic and acidic residues" evidence="1">
    <location>
        <begin position="50"/>
        <end position="90"/>
    </location>
</feature>